<reference evidence="1" key="1">
    <citation type="journal article" date="2020" name="Nat. Commun.">
        <title>Large-scale genome sequencing of mycorrhizal fungi provides insights into the early evolution of symbiotic traits.</title>
        <authorList>
            <person name="Miyauchi S."/>
            <person name="Kiss E."/>
            <person name="Kuo A."/>
            <person name="Drula E."/>
            <person name="Kohler A."/>
            <person name="Sanchez-Garcia M."/>
            <person name="Morin E."/>
            <person name="Andreopoulos B."/>
            <person name="Barry K.W."/>
            <person name="Bonito G."/>
            <person name="Buee M."/>
            <person name="Carver A."/>
            <person name="Chen C."/>
            <person name="Cichocki N."/>
            <person name="Clum A."/>
            <person name="Culley D."/>
            <person name="Crous P.W."/>
            <person name="Fauchery L."/>
            <person name="Girlanda M."/>
            <person name="Hayes R.D."/>
            <person name="Keri Z."/>
            <person name="LaButti K."/>
            <person name="Lipzen A."/>
            <person name="Lombard V."/>
            <person name="Magnuson J."/>
            <person name="Maillard F."/>
            <person name="Murat C."/>
            <person name="Nolan M."/>
            <person name="Ohm R.A."/>
            <person name="Pangilinan J."/>
            <person name="Pereira M.F."/>
            <person name="Perotto S."/>
            <person name="Peter M."/>
            <person name="Pfister S."/>
            <person name="Riley R."/>
            <person name="Sitrit Y."/>
            <person name="Stielow J.B."/>
            <person name="Szollosi G."/>
            <person name="Zifcakova L."/>
            <person name="Stursova M."/>
            <person name="Spatafora J.W."/>
            <person name="Tedersoo L."/>
            <person name="Vaario L.M."/>
            <person name="Yamada A."/>
            <person name="Yan M."/>
            <person name="Wang P."/>
            <person name="Xu J."/>
            <person name="Bruns T."/>
            <person name="Baldrian P."/>
            <person name="Vilgalys R."/>
            <person name="Dunand C."/>
            <person name="Henrissat B."/>
            <person name="Grigoriev I.V."/>
            <person name="Hibbett D."/>
            <person name="Nagy L.G."/>
            <person name="Martin F.M."/>
        </authorList>
    </citation>
    <scope>NUCLEOTIDE SEQUENCE</scope>
    <source>
        <strain evidence="1">UH-Tt-Lm1</strain>
    </source>
</reference>
<keyword evidence="2" id="KW-1185">Reference proteome</keyword>
<dbReference type="EMBL" id="WIUZ02000008">
    <property type="protein sequence ID" value="KAF9784477.1"/>
    <property type="molecule type" value="Genomic_DNA"/>
</dbReference>
<gene>
    <name evidence="1" type="ORF">BJ322DRAFT_849179</name>
</gene>
<reference evidence="1" key="2">
    <citation type="submission" date="2020-11" db="EMBL/GenBank/DDBJ databases">
        <authorList>
            <consortium name="DOE Joint Genome Institute"/>
            <person name="Kuo A."/>
            <person name="Miyauchi S."/>
            <person name="Kiss E."/>
            <person name="Drula E."/>
            <person name="Kohler A."/>
            <person name="Sanchez-Garcia M."/>
            <person name="Andreopoulos B."/>
            <person name="Barry K.W."/>
            <person name="Bonito G."/>
            <person name="Buee M."/>
            <person name="Carver A."/>
            <person name="Chen C."/>
            <person name="Cichocki N."/>
            <person name="Clum A."/>
            <person name="Culley D."/>
            <person name="Crous P.W."/>
            <person name="Fauchery L."/>
            <person name="Girlanda M."/>
            <person name="Hayes R."/>
            <person name="Keri Z."/>
            <person name="Labutti K."/>
            <person name="Lipzen A."/>
            <person name="Lombard V."/>
            <person name="Magnuson J."/>
            <person name="Maillard F."/>
            <person name="Morin E."/>
            <person name="Murat C."/>
            <person name="Nolan M."/>
            <person name="Ohm R."/>
            <person name="Pangilinan J."/>
            <person name="Pereira M."/>
            <person name="Perotto S."/>
            <person name="Peter M."/>
            <person name="Riley R."/>
            <person name="Sitrit Y."/>
            <person name="Stielow B."/>
            <person name="Szollosi G."/>
            <person name="Zifcakova L."/>
            <person name="Stursova M."/>
            <person name="Spatafora J.W."/>
            <person name="Tedersoo L."/>
            <person name="Vaario L.-M."/>
            <person name="Yamada A."/>
            <person name="Yan M."/>
            <person name="Wang P."/>
            <person name="Xu J."/>
            <person name="Bruns T."/>
            <person name="Baldrian P."/>
            <person name="Vilgalys R."/>
            <person name="Henrissat B."/>
            <person name="Grigoriev I.V."/>
            <person name="Hibbett D."/>
            <person name="Nagy L.G."/>
            <person name="Martin F.M."/>
        </authorList>
    </citation>
    <scope>NUCLEOTIDE SEQUENCE</scope>
    <source>
        <strain evidence="1">UH-Tt-Lm1</strain>
    </source>
</reference>
<evidence type="ECO:0000313" key="1">
    <source>
        <dbReference type="EMBL" id="KAF9784477.1"/>
    </source>
</evidence>
<protein>
    <submittedName>
        <fullName evidence="1">Uncharacterized protein</fullName>
    </submittedName>
</protein>
<organism evidence="1 2">
    <name type="scientific">Thelephora terrestris</name>
    <dbReference type="NCBI Taxonomy" id="56493"/>
    <lineage>
        <taxon>Eukaryota</taxon>
        <taxon>Fungi</taxon>
        <taxon>Dikarya</taxon>
        <taxon>Basidiomycota</taxon>
        <taxon>Agaricomycotina</taxon>
        <taxon>Agaricomycetes</taxon>
        <taxon>Thelephorales</taxon>
        <taxon>Thelephoraceae</taxon>
        <taxon>Thelephora</taxon>
    </lineage>
</organism>
<name>A0A9P6L667_9AGAM</name>
<dbReference type="AlphaFoldDB" id="A0A9P6L667"/>
<proteinExistence type="predicted"/>
<sequence>MNGTLFCSVISFRVFHVVLTLFPPHPLLNRPSFLIPLLGLRADFLHVLFIYKVLVLSKHPFSQPFSLFPPRRI</sequence>
<evidence type="ECO:0000313" key="2">
    <source>
        <dbReference type="Proteomes" id="UP000736335"/>
    </source>
</evidence>
<comment type="caution">
    <text evidence="1">The sequence shown here is derived from an EMBL/GenBank/DDBJ whole genome shotgun (WGS) entry which is preliminary data.</text>
</comment>
<accession>A0A9P6L667</accession>
<dbReference type="Proteomes" id="UP000736335">
    <property type="component" value="Unassembled WGS sequence"/>
</dbReference>